<keyword evidence="4 8" id="KW-0805">Transcription regulation</keyword>
<gene>
    <name evidence="8" type="primary">MED4</name>
    <name evidence="9" type="ORF">IWQ62_000313</name>
</gene>
<comment type="similarity">
    <text evidence="2 8">Belongs to the Mediator complex subunit 4 family.</text>
</comment>
<evidence type="ECO:0000256" key="8">
    <source>
        <dbReference type="RuleBase" id="RU364141"/>
    </source>
</evidence>
<keyword evidence="8" id="KW-0010">Activator</keyword>
<evidence type="ECO:0000256" key="3">
    <source>
        <dbReference type="ARBA" id="ARBA00020629"/>
    </source>
</evidence>
<organism evidence="9 10">
    <name type="scientific">Dispira parvispora</name>
    <dbReference type="NCBI Taxonomy" id="1520584"/>
    <lineage>
        <taxon>Eukaryota</taxon>
        <taxon>Fungi</taxon>
        <taxon>Fungi incertae sedis</taxon>
        <taxon>Zoopagomycota</taxon>
        <taxon>Kickxellomycotina</taxon>
        <taxon>Dimargaritomycetes</taxon>
        <taxon>Dimargaritales</taxon>
        <taxon>Dimargaritaceae</taxon>
        <taxon>Dispira</taxon>
    </lineage>
</organism>
<dbReference type="InterPro" id="IPR019258">
    <property type="entry name" value="Mediator_Med4"/>
</dbReference>
<evidence type="ECO:0000256" key="1">
    <source>
        <dbReference type="ARBA" id="ARBA00004123"/>
    </source>
</evidence>
<evidence type="ECO:0000313" key="9">
    <source>
        <dbReference type="EMBL" id="KAJ1969912.1"/>
    </source>
</evidence>
<dbReference type="GO" id="GO:0016592">
    <property type="term" value="C:mediator complex"/>
    <property type="evidence" value="ECO:0007669"/>
    <property type="project" value="InterPro"/>
</dbReference>
<evidence type="ECO:0000256" key="2">
    <source>
        <dbReference type="ARBA" id="ARBA00009626"/>
    </source>
</evidence>
<evidence type="ECO:0000256" key="6">
    <source>
        <dbReference type="ARBA" id="ARBA00023242"/>
    </source>
</evidence>
<comment type="caution">
    <text evidence="9">The sequence shown here is derived from an EMBL/GenBank/DDBJ whole genome shotgun (WGS) entry which is preliminary data.</text>
</comment>
<evidence type="ECO:0000256" key="7">
    <source>
        <dbReference type="ARBA" id="ARBA00031257"/>
    </source>
</evidence>
<dbReference type="PANTHER" id="PTHR13208:SF2">
    <property type="entry name" value="MEDIATOR OF RNA POLYMERASE II TRANSCRIPTION SUBUNIT 4"/>
    <property type="match status" value="1"/>
</dbReference>
<sequence length="241" mass="27381">MSTFPPQVTQSKGLADNVPLRDKLLSLLTEFRQCIRLLFNATQRTCQELLPDSSTASSHPLVITQRLVRLDESLRTLLAEVAYHQRLQARIIDTRQATQSVNQQVLGLVQRLMETKATLETFIRNAEERVHAIDEAERNLVTLDDVVPYANRLSNYTAAPPNFDPKLQNMPTETPYPAETTMRAGLFNQKRNVTDKVVEEAKEEKAELDVDAELMSSFMAHHEHDQGEFVDLLDLDLNPDL</sequence>
<keyword evidence="10" id="KW-1185">Reference proteome</keyword>
<keyword evidence="6 8" id="KW-0539">Nucleus</keyword>
<dbReference type="Proteomes" id="UP001150925">
    <property type="component" value="Unassembled WGS sequence"/>
</dbReference>
<evidence type="ECO:0000256" key="5">
    <source>
        <dbReference type="ARBA" id="ARBA00023163"/>
    </source>
</evidence>
<keyword evidence="5 8" id="KW-0804">Transcription</keyword>
<evidence type="ECO:0000256" key="4">
    <source>
        <dbReference type="ARBA" id="ARBA00023015"/>
    </source>
</evidence>
<dbReference type="AlphaFoldDB" id="A0A9W8E557"/>
<name>A0A9W8E557_9FUNG</name>
<reference evidence="9" key="1">
    <citation type="submission" date="2022-07" db="EMBL/GenBank/DDBJ databases">
        <title>Phylogenomic reconstructions and comparative analyses of Kickxellomycotina fungi.</title>
        <authorList>
            <person name="Reynolds N.K."/>
            <person name="Stajich J.E."/>
            <person name="Barry K."/>
            <person name="Grigoriev I.V."/>
            <person name="Crous P."/>
            <person name="Smith M.E."/>
        </authorList>
    </citation>
    <scope>NUCLEOTIDE SEQUENCE</scope>
    <source>
        <strain evidence="9">RSA 1196</strain>
    </source>
</reference>
<evidence type="ECO:0000313" key="10">
    <source>
        <dbReference type="Proteomes" id="UP001150925"/>
    </source>
</evidence>
<dbReference type="GO" id="GO:0070847">
    <property type="term" value="C:core mediator complex"/>
    <property type="evidence" value="ECO:0007669"/>
    <property type="project" value="TreeGrafter"/>
</dbReference>
<comment type="subunit">
    <text evidence="8">Component of the Mediator complex.</text>
</comment>
<dbReference type="PANTHER" id="PTHR13208">
    <property type="entry name" value="MEDIATOR OF RNA POLYMERASE II TRANSCRIPTION SUBUNIT 4"/>
    <property type="match status" value="1"/>
</dbReference>
<comment type="subcellular location">
    <subcellularLocation>
        <location evidence="1 8">Nucleus</location>
    </subcellularLocation>
</comment>
<dbReference type="Pfam" id="PF10018">
    <property type="entry name" value="Med4"/>
    <property type="match status" value="1"/>
</dbReference>
<protein>
    <recommendedName>
        <fullName evidence="3 8">Mediator of RNA polymerase II transcription subunit 4</fullName>
    </recommendedName>
    <alternativeName>
        <fullName evidence="7 8">Mediator complex subunit 4</fullName>
    </alternativeName>
</protein>
<dbReference type="GO" id="GO:0006357">
    <property type="term" value="P:regulation of transcription by RNA polymerase II"/>
    <property type="evidence" value="ECO:0007669"/>
    <property type="project" value="InterPro"/>
</dbReference>
<dbReference type="EMBL" id="JANBPY010000014">
    <property type="protein sequence ID" value="KAJ1969912.1"/>
    <property type="molecule type" value="Genomic_DNA"/>
</dbReference>
<comment type="function">
    <text evidence="8">Component of the Mediator complex, a coactivator involved in the regulated transcription of nearly all RNA polymerase II-dependent genes. Mediator functions as a bridge to convey information from gene-specific regulatory proteins to the basal RNA polymerase II transcription machinery. Mediator is recruited to promoters by direct interactions with regulatory proteins and serves as a scaffold for the assembly of a functional preinitiation complex with RNA polymerase II and the general transcription factors.</text>
</comment>
<dbReference type="GO" id="GO:0003712">
    <property type="term" value="F:transcription coregulator activity"/>
    <property type="evidence" value="ECO:0007669"/>
    <property type="project" value="InterPro"/>
</dbReference>
<dbReference type="OrthoDB" id="1929813at2759"/>
<proteinExistence type="inferred from homology"/>
<accession>A0A9W8E557</accession>